<gene>
    <name evidence="2 3" type="primary">Sh2d6</name>
</gene>
<dbReference type="AGR" id="MGI:1918380"/>
<dbReference type="Ensembl" id="ENSMUST00000159577.3">
    <property type="protein sequence ID" value="ENSMUSP00000157033.2"/>
    <property type="gene ID" value="ENSMUSG00000052631.17"/>
</dbReference>
<evidence type="ECO:0000313" key="3">
    <source>
        <dbReference type="MGI" id="MGI:1918380"/>
    </source>
</evidence>
<organism evidence="2 4">
    <name type="scientific">Mus musculus</name>
    <name type="common">Mouse</name>
    <dbReference type="NCBI Taxonomy" id="10090"/>
    <lineage>
        <taxon>Eukaryota</taxon>
        <taxon>Metazoa</taxon>
        <taxon>Chordata</taxon>
        <taxon>Craniata</taxon>
        <taxon>Vertebrata</taxon>
        <taxon>Euteleostomi</taxon>
        <taxon>Mammalia</taxon>
        <taxon>Eutheria</taxon>
        <taxon>Euarchontoglires</taxon>
        <taxon>Glires</taxon>
        <taxon>Rodentia</taxon>
        <taxon>Myomorpha</taxon>
        <taxon>Muroidea</taxon>
        <taxon>Muridae</taxon>
        <taxon>Murinae</taxon>
        <taxon>Mus</taxon>
        <taxon>Mus</taxon>
    </lineage>
</organism>
<evidence type="ECO:0000256" key="1">
    <source>
        <dbReference type="SAM" id="MobiDB-lite"/>
    </source>
</evidence>
<reference evidence="2 4" key="2">
    <citation type="journal article" date="2011" name="PLoS Biol.">
        <title>Modernizing reference genome assemblies.</title>
        <authorList>
            <person name="Church D.M."/>
            <person name="Schneider V.A."/>
            <person name="Graves T."/>
            <person name="Auger K."/>
            <person name="Cunningham F."/>
            <person name="Bouk N."/>
            <person name="Chen H.C."/>
            <person name="Agarwala R."/>
            <person name="McLaren W.M."/>
            <person name="Ritchie G.R."/>
            <person name="Albracht D."/>
            <person name="Kremitzki M."/>
            <person name="Rock S."/>
            <person name="Kotkiewicz H."/>
            <person name="Kremitzki C."/>
            <person name="Wollam A."/>
            <person name="Trani L."/>
            <person name="Fulton L."/>
            <person name="Fulton R."/>
            <person name="Matthews L."/>
            <person name="Whitehead S."/>
            <person name="Chow W."/>
            <person name="Torrance J."/>
            <person name="Dunn M."/>
            <person name="Harden G."/>
            <person name="Threadgold G."/>
            <person name="Wood J."/>
            <person name="Collins J."/>
            <person name="Heath P."/>
            <person name="Griffiths G."/>
            <person name="Pelan S."/>
            <person name="Grafham D."/>
            <person name="Eichler E.E."/>
            <person name="Weinstock G."/>
            <person name="Mardis E.R."/>
            <person name="Wilson R.K."/>
            <person name="Howe K."/>
            <person name="Flicek P."/>
            <person name="Hubbard T."/>
        </authorList>
    </citation>
    <scope>NUCLEOTIDE SEQUENCE [LARGE SCALE GENOMIC DNA]</scope>
    <source>
        <strain evidence="2 4">C57BL/6J</strain>
    </source>
</reference>
<dbReference type="ExpressionAtlas" id="A0A3Q4EG63">
    <property type="expression patterns" value="baseline and differential"/>
</dbReference>
<proteinExistence type="predicted"/>
<accession>A0A3Q4EG63</accession>
<evidence type="ECO:0000313" key="4">
    <source>
        <dbReference type="Proteomes" id="UP000000589"/>
    </source>
</evidence>
<feature type="region of interest" description="Disordered" evidence="1">
    <location>
        <begin position="1"/>
        <end position="49"/>
    </location>
</feature>
<dbReference type="GeneTree" id="ENSGT00940000162822"/>
<dbReference type="AlphaFoldDB" id="A0A3Q4EG63"/>
<dbReference type="MGI" id="MGI:1918380">
    <property type="gene designation" value="Sh2d6"/>
</dbReference>
<dbReference type="Antibodypedia" id="64653">
    <property type="antibodies" value="7 antibodies from 6 providers"/>
</dbReference>
<dbReference type="VEuPathDB" id="HostDB:ENSMUSG00000052631"/>
<reference evidence="2" key="3">
    <citation type="submission" date="2025-08" db="UniProtKB">
        <authorList>
            <consortium name="Ensembl"/>
        </authorList>
    </citation>
    <scope>IDENTIFICATION</scope>
    <source>
        <strain evidence="2">C57BL/6J</strain>
    </source>
</reference>
<dbReference type="Proteomes" id="UP000000589">
    <property type="component" value="Chromosome 6"/>
</dbReference>
<name>A0A3Q4EG63_MOUSE</name>
<reference evidence="2 4" key="1">
    <citation type="journal article" date="2009" name="PLoS Biol.">
        <title>Lineage-specific biology revealed by a finished genome assembly of the mouse.</title>
        <authorList>
            <consortium name="Mouse Genome Sequencing Consortium"/>
            <person name="Church D.M."/>
            <person name="Goodstadt L."/>
            <person name="Hillier L.W."/>
            <person name="Zody M.C."/>
            <person name="Goldstein S."/>
            <person name="She X."/>
            <person name="Bult C.J."/>
            <person name="Agarwala R."/>
            <person name="Cherry J.L."/>
            <person name="DiCuccio M."/>
            <person name="Hlavina W."/>
            <person name="Kapustin Y."/>
            <person name="Meric P."/>
            <person name="Maglott D."/>
            <person name="Birtle Z."/>
            <person name="Marques A.C."/>
            <person name="Graves T."/>
            <person name="Zhou S."/>
            <person name="Teague B."/>
            <person name="Potamousis K."/>
            <person name="Churas C."/>
            <person name="Place M."/>
            <person name="Herschleb J."/>
            <person name="Runnheim R."/>
            <person name="Forrest D."/>
            <person name="Amos-Landgraf J."/>
            <person name="Schwartz D.C."/>
            <person name="Cheng Z."/>
            <person name="Lindblad-Toh K."/>
            <person name="Eichler E.E."/>
            <person name="Ponting C.P."/>
        </authorList>
    </citation>
    <scope>NUCLEOTIDE SEQUENCE [LARGE SCALE GENOMIC DNA]</scope>
    <source>
        <strain evidence="2 4">C57BL/6J</strain>
    </source>
</reference>
<keyword evidence="4" id="KW-1185">Reference proteome</keyword>
<evidence type="ECO:0000313" key="2">
    <source>
        <dbReference type="Ensembl" id="ENSMUSP00000157033.2"/>
    </source>
</evidence>
<dbReference type="Bgee" id="ENSMUSG00000052631">
    <property type="expression patterns" value="Expressed in spermatid and 43 other cell types or tissues"/>
</dbReference>
<protein>
    <submittedName>
        <fullName evidence="2">SH2 domain containing 6</fullName>
    </submittedName>
</protein>
<reference evidence="2" key="4">
    <citation type="submission" date="2025-09" db="UniProtKB">
        <authorList>
            <consortium name="Ensembl"/>
        </authorList>
    </citation>
    <scope>IDENTIFICATION</scope>
    <source>
        <strain evidence="2">C57BL/6J</strain>
    </source>
</reference>
<sequence length="112" mass="12062">MARGLPINPSFPTRPTSGYHFPLKTAMNPQPAKQGPVFGRQGRGTSARMVTKKPDEDIYLECEPDPVPVLTRSLSSKALIPPVPLPRTSGLPKSVAGYQEARNQEGGCLLPP</sequence>